<name>A0A0D5C2J9_9ARCH</name>
<reference evidence="2" key="1">
    <citation type="submission" date="2015-03" db="EMBL/GenBank/DDBJ databases">
        <title>Characterization of two novel Thaumarchaeota isolated from the Northern Adriatic Sea.</title>
        <authorList>
            <person name="Bayer B."/>
            <person name="Vojvoda J."/>
            <person name="Offre P."/>
            <person name="Srivastava A."/>
            <person name="Elisabeth N."/>
            <person name="Garcia J.A.L."/>
            <person name="Schleper C."/>
            <person name="Herndl G.J."/>
        </authorList>
    </citation>
    <scope>NUCLEOTIDE SEQUENCE [LARGE SCALE GENOMIC DNA]</scope>
    <source>
        <strain evidence="2">NF5</strain>
    </source>
</reference>
<dbReference type="PROSITE" id="PS51257">
    <property type="entry name" value="PROKAR_LIPOPROTEIN"/>
    <property type="match status" value="1"/>
</dbReference>
<keyword evidence="2" id="KW-1185">Reference proteome</keyword>
<evidence type="ECO:0000313" key="2">
    <source>
        <dbReference type="Proteomes" id="UP000032408"/>
    </source>
</evidence>
<accession>A0A0D5C2J9</accession>
<evidence type="ECO:0008006" key="3">
    <source>
        <dbReference type="Google" id="ProtNLM"/>
    </source>
</evidence>
<dbReference type="EMBL" id="CP011070">
    <property type="protein sequence ID" value="AJW71024.1"/>
    <property type="molecule type" value="Genomic_DNA"/>
</dbReference>
<dbReference type="Proteomes" id="UP000032408">
    <property type="component" value="Chromosome"/>
</dbReference>
<dbReference type="KEGG" id="nin:NADRNF5_1338"/>
<sequence length="70" mass="8224">MHKIQPKPMNFNCVFTSCNYKRNDIEEKEFIKHLKELHVDEILDISNKENIPVSMAEMIIVSNSKVFINS</sequence>
<dbReference type="AlphaFoldDB" id="A0A0D5C2J9"/>
<proteinExistence type="predicted"/>
<reference evidence="1 2" key="2">
    <citation type="journal article" date="2016" name="ISME J.">
        <title>Physiological and genomic characterization of two novel marine thaumarchaeal strains indicates niche differentiation.</title>
        <authorList>
            <person name="Bayer B."/>
            <person name="Vojvoda J."/>
            <person name="Offre P."/>
            <person name="Alves R.J."/>
            <person name="Elisabeth N.H."/>
            <person name="Garcia J.A."/>
            <person name="Volland J.M."/>
            <person name="Srivastava A."/>
            <person name="Schleper C."/>
            <person name="Herndl G.J."/>
        </authorList>
    </citation>
    <scope>NUCLEOTIDE SEQUENCE [LARGE SCALE GENOMIC DNA]</scope>
    <source>
        <strain evidence="1 2">NF5</strain>
    </source>
</reference>
<organism evidence="1 2">
    <name type="scientific">Nitrosopumilus adriaticus</name>
    <dbReference type="NCBI Taxonomy" id="1580092"/>
    <lineage>
        <taxon>Archaea</taxon>
        <taxon>Nitrososphaerota</taxon>
        <taxon>Nitrososphaeria</taxon>
        <taxon>Nitrosopumilales</taxon>
        <taxon>Nitrosopumilaceae</taxon>
        <taxon>Nitrosopumilus</taxon>
    </lineage>
</organism>
<dbReference type="HOGENOM" id="CLU_2893057_0_0_2"/>
<protein>
    <recommendedName>
        <fullName evidence="3">DUF1059 domain-containing protein</fullName>
    </recommendedName>
</protein>
<evidence type="ECO:0000313" key="1">
    <source>
        <dbReference type="EMBL" id="AJW71024.1"/>
    </source>
</evidence>
<gene>
    <name evidence="1" type="ORF">NADRNF5_1338</name>
</gene>